<keyword evidence="3 7" id="KW-0479">Metal-binding</keyword>
<dbReference type="PROSITE" id="PS00086">
    <property type="entry name" value="CYTOCHROME_P450"/>
    <property type="match status" value="1"/>
</dbReference>
<evidence type="ECO:0000256" key="3">
    <source>
        <dbReference type="ARBA" id="ARBA00022723"/>
    </source>
</evidence>
<dbReference type="Gene3D" id="1.10.630.10">
    <property type="entry name" value="Cytochrome P450"/>
    <property type="match status" value="1"/>
</dbReference>
<dbReference type="InterPro" id="IPR002397">
    <property type="entry name" value="Cyt_P450_B"/>
</dbReference>
<comment type="caution">
    <text evidence="8">The sequence shown here is derived from an EMBL/GenBank/DDBJ whole genome shotgun (WGS) entry which is preliminary data.</text>
</comment>
<dbReference type="EMBL" id="BAAANY010000015">
    <property type="protein sequence ID" value="GAA1688592.1"/>
    <property type="molecule type" value="Genomic_DNA"/>
</dbReference>
<dbReference type="Pfam" id="PF00067">
    <property type="entry name" value="p450"/>
    <property type="match status" value="1"/>
</dbReference>
<evidence type="ECO:0000256" key="2">
    <source>
        <dbReference type="ARBA" id="ARBA00022617"/>
    </source>
</evidence>
<dbReference type="InterPro" id="IPR036396">
    <property type="entry name" value="Cyt_P450_sf"/>
</dbReference>
<proteinExistence type="inferred from homology"/>
<evidence type="ECO:0000256" key="7">
    <source>
        <dbReference type="RuleBase" id="RU000461"/>
    </source>
</evidence>
<organism evidence="8 9">
    <name type="scientific">Fodinicola feengrottensis</name>
    <dbReference type="NCBI Taxonomy" id="435914"/>
    <lineage>
        <taxon>Bacteria</taxon>
        <taxon>Bacillati</taxon>
        <taxon>Actinomycetota</taxon>
        <taxon>Actinomycetes</taxon>
        <taxon>Mycobacteriales</taxon>
        <taxon>Fodinicola</taxon>
    </lineage>
</organism>
<dbReference type="CDD" id="cd11029">
    <property type="entry name" value="CYP107-like"/>
    <property type="match status" value="1"/>
</dbReference>
<sequence length="340" mass="37119">MLSDPRFVITSGSFMRPPGLPDEYQPYLRTMSEMDGPEHSRLRRLVAPSFTPRRAADFRPRIQAIVDSLLDNLTGEVDLLETFARPLPIEVICELVGIPESDRPRWRSCGAAIAAGIGTDFFEAIPGIVDGAKAAVALRRAEPADDLLTDLIRQLDDGDRLDDTELVTMIWLLVLAGQTPTNFIANAVEALLTHPDQWALLRENPSLMPGAVEELMRWCTPQLLTVPRFPTEDVEISGTLVRKGEPTSAAIVSVNRDASAFSDPDRLDVTRPVTARGQLGFSHGPHYCLGASFARVETEIALTTLISRFPRLALGVAAADLVRAADGGTWRLAALPVMFG</sequence>
<keyword evidence="6 7" id="KW-0503">Monooxygenase</keyword>
<name>A0ABP4TIK7_9ACTN</name>
<reference evidence="9" key="1">
    <citation type="journal article" date="2019" name="Int. J. Syst. Evol. Microbiol.">
        <title>The Global Catalogue of Microorganisms (GCM) 10K type strain sequencing project: providing services to taxonomists for standard genome sequencing and annotation.</title>
        <authorList>
            <consortium name="The Broad Institute Genomics Platform"/>
            <consortium name="The Broad Institute Genome Sequencing Center for Infectious Disease"/>
            <person name="Wu L."/>
            <person name="Ma J."/>
        </authorList>
    </citation>
    <scope>NUCLEOTIDE SEQUENCE [LARGE SCALE GENOMIC DNA]</scope>
    <source>
        <strain evidence="9">JCM 14718</strain>
    </source>
</reference>
<comment type="similarity">
    <text evidence="1 7">Belongs to the cytochrome P450 family.</text>
</comment>
<keyword evidence="9" id="KW-1185">Reference proteome</keyword>
<evidence type="ECO:0000313" key="9">
    <source>
        <dbReference type="Proteomes" id="UP001500618"/>
    </source>
</evidence>
<protein>
    <submittedName>
        <fullName evidence="8">Cytochrome P450</fullName>
    </submittedName>
</protein>
<dbReference type="InterPro" id="IPR017972">
    <property type="entry name" value="Cyt_P450_CS"/>
</dbReference>
<dbReference type="SUPFAM" id="SSF48264">
    <property type="entry name" value="Cytochrome P450"/>
    <property type="match status" value="1"/>
</dbReference>
<keyword evidence="5 7" id="KW-0408">Iron</keyword>
<evidence type="ECO:0000256" key="1">
    <source>
        <dbReference type="ARBA" id="ARBA00010617"/>
    </source>
</evidence>
<keyword evidence="2 7" id="KW-0349">Heme</keyword>
<dbReference type="PRINTS" id="PR00359">
    <property type="entry name" value="BP450"/>
</dbReference>
<dbReference type="Proteomes" id="UP001500618">
    <property type="component" value="Unassembled WGS sequence"/>
</dbReference>
<gene>
    <name evidence="8" type="ORF">GCM10009765_42570</name>
</gene>
<evidence type="ECO:0000313" key="8">
    <source>
        <dbReference type="EMBL" id="GAA1688592.1"/>
    </source>
</evidence>
<dbReference type="PANTHER" id="PTHR46696:SF1">
    <property type="entry name" value="CYTOCHROME P450 YJIB-RELATED"/>
    <property type="match status" value="1"/>
</dbReference>
<keyword evidence="4 7" id="KW-0560">Oxidoreductase</keyword>
<dbReference type="InterPro" id="IPR001128">
    <property type="entry name" value="Cyt_P450"/>
</dbReference>
<evidence type="ECO:0000256" key="5">
    <source>
        <dbReference type="ARBA" id="ARBA00023004"/>
    </source>
</evidence>
<evidence type="ECO:0000256" key="6">
    <source>
        <dbReference type="ARBA" id="ARBA00023033"/>
    </source>
</evidence>
<dbReference type="PANTHER" id="PTHR46696">
    <property type="entry name" value="P450, PUTATIVE (EUROFUNG)-RELATED"/>
    <property type="match status" value="1"/>
</dbReference>
<accession>A0ABP4TIK7</accession>
<evidence type="ECO:0000256" key="4">
    <source>
        <dbReference type="ARBA" id="ARBA00023002"/>
    </source>
</evidence>